<proteinExistence type="inferred from homology"/>
<dbReference type="AlphaFoldDB" id="A0A0S3QU12"/>
<feature type="coiled-coil region" evidence="10">
    <location>
        <begin position="147"/>
        <end position="177"/>
    </location>
</feature>
<dbReference type="PANTHER" id="PTHR11059">
    <property type="entry name" value="DNA REPAIR PROTEIN RECN"/>
    <property type="match status" value="1"/>
</dbReference>
<dbReference type="PANTHER" id="PTHR11059:SF0">
    <property type="entry name" value="DNA REPAIR PROTEIN RECN"/>
    <property type="match status" value="1"/>
</dbReference>
<evidence type="ECO:0000256" key="4">
    <source>
        <dbReference type="ARBA" id="ARBA00022741"/>
    </source>
</evidence>
<dbReference type="CDD" id="cd03241">
    <property type="entry name" value="ABC_RecN"/>
    <property type="match status" value="2"/>
</dbReference>
<dbReference type="PIRSF" id="PIRSF003128">
    <property type="entry name" value="RecN"/>
    <property type="match status" value="1"/>
</dbReference>
<reference evidence="13" key="1">
    <citation type="journal article" date="2018" name="Science">
        <title>A primordial and reversible TCA cycle in a facultatively chemolithoautotrophic thermophile.</title>
        <authorList>
            <person name="Nunoura T."/>
            <person name="Chikaraishi Y."/>
            <person name="Izaki R."/>
            <person name="Suwa T."/>
            <person name="Sato T."/>
            <person name="Harada T."/>
            <person name="Mori K."/>
            <person name="Kato Y."/>
            <person name="Miyazaki M."/>
            <person name="Shimamura S."/>
            <person name="Yanagawa K."/>
            <person name="Shuto A."/>
            <person name="Ohkouchi N."/>
            <person name="Fujita N."/>
            <person name="Takaki Y."/>
            <person name="Atomi H."/>
            <person name="Takai K."/>
        </authorList>
    </citation>
    <scope>NUCLEOTIDE SEQUENCE [LARGE SCALE GENOMIC DNA]</scope>
    <source>
        <strain evidence="13">DSM 17441 / JCM 13301 / NBRC 103674 / ABI70S6</strain>
    </source>
</reference>
<dbReference type="GO" id="GO:0005524">
    <property type="term" value="F:ATP binding"/>
    <property type="evidence" value="ECO:0007669"/>
    <property type="project" value="UniProtKB-KW"/>
</dbReference>
<evidence type="ECO:0000313" key="13">
    <source>
        <dbReference type="Proteomes" id="UP000063234"/>
    </source>
</evidence>
<dbReference type="GO" id="GO:0006281">
    <property type="term" value="P:DNA repair"/>
    <property type="evidence" value="ECO:0007669"/>
    <property type="project" value="UniProtKB-KW"/>
</dbReference>
<dbReference type="FunFam" id="3.40.50.300:FF:000319">
    <property type="entry name" value="DNA repair protein RecN"/>
    <property type="match status" value="1"/>
</dbReference>
<dbReference type="Proteomes" id="UP000063234">
    <property type="component" value="Chromosome"/>
</dbReference>
<feature type="coiled-coil region" evidence="10">
    <location>
        <begin position="253"/>
        <end position="280"/>
    </location>
</feature>
<keyword evidence="13" id="KW-1185">Reference proteome</keyword>
<name>A0A0S3QU12_THET7</name>
<organism evidence="12 13">
    <name type="scientific">Thermosulfidibacter takaii (strain DSM 17441 / JCM 13301 / NBRC 103674 / ABI70S6)</name>
    <dbReference type="NCBI Taxonomy" id="1298851"/>
    <lineage>
        <taxon>Bacteria</taxon>
        <taxon>Pseudomonadati</taxon>
        <taxon>Thermosulfidibacterota</taxon>
        <taxon>Thermosulfidibacteria</taxon>
        <taxon>Thermosulfidibacterales</taxon>
        <taxon>Thermosulfidibacteraceae</taxon>
    </lineage>
</organism>
<evidence type="ECO:0000256" key="3">
    <source>
        <dbReference type="ARBA" id="ARBA00021315"/>
    </source>
</evidence>
<dbReference type="RefSeq" id="WP_068549806.1">
    <property type="nucleotide sequence ID" value="NZ_AP013035.1"/>
</dbReference>
<dbReference type="EMBL" id="AP013035">
    <property type="protein sequence ID" value="BAT71808.1"/>
    <property type="molecule type" value="Genomic_DNA"/>
</dbReference>
<dbReference type="InterPro" id="IPR003395">
    <property type="entry name" value="RecF/RecN/SMC_N"/>
</dbReference>
<dbReference type="GO" id="GO:0009432">
    <property type="term" value="P:SOS response"/>
    <property type="evidence" value="ECO:0007669"/>
    <property type="project" value="TreeGrafter"/>
</dbReference>
<evidence type="ECO:0000256" key="8">
    <source>
        <dbReference type="ARBA" id="ARBA00033408"/>
    </source>
</evidence>
<comment type="function">
    <text evidence="1 9">May be involved in recombinational repair of damaged DNA.</text>
</comment>
<evidence type="ECO:0000259" key="11">
    <source>
        <dbReference type="Pfam" id="PF02463"/>
    </source>
</evidence>
<dbReference type="GO" id="GO:0006310">
    <property type="term" value="P:DNA recombination"/>
    <property type="evidence" value="ECO:0007669"/>
    <property type="project" value="InterPro"/>
</dbReference>
<dbReference type="InterPro" id="IPR027417">
    <property type="entry name" value="P-loop_NTPase"/>
</dbReference>
<keyword evidence="6" id="KW-0067">ATP-binding</keyword>
<comment type="similarity">
    <text evidence="2 9">Belongs to the RecN family.</text>
</comment>
<keyword evidence="10" id="KW-0175">Coiled coil</keyword>
<evidence type="ECO:0000256" key="1">
    <source>
        <dbReference type="ARBA" id="ARBA00003618"/>
    </source>
</evidence>
<evidence type="ECO:0000256" key="2">
    <source>
        <dbReference type="ARBA" id="ARBA00009441"/>
    </source>
</evidence>
<feature type="domain" description="RecF/RecN/SMC N-terminal" evidence="11">
    <location>
        <begin position="2"/>
        <end position="507"/>
    </location>
</feature>
<evidence type="ECO:0000256" key="7">
    <source>
        <dbReference type="ARBA" id="ARBA00023204"/>
    </source>
</evidence>
<evidence type="ECO:0000256" key="9">
    <source>
        <dbReference type="PIRNR" id="PIRNR003128"/>
    </source>
</evidence>
<dbReference type="GO" id="GO:0043590">
    <property type="term" value="C:bacterial nucleoid"/>
    <property type="evidence" value="ECO:0007669"/>
    <property type="project" value="TreeGrafter"/>
</dbReference>
<sequence>MIRHLKVENLGIIKRAQVEFKEGFNVITGESGSGKSLLVKALSLALGAKADKELVHPKADQLKIEIVFETNDWLKSKLEEIGIETYEETILRRTVSKDGKSRVFINDSQVTLKKLREIAEGLLEIQGQRETIKLLQPDYQRSILDRFAQLDEKLKSYKRLYQEYINKTKELQELDQNEQENKRRIDYLRYVLDEIEAANLNIGEEEKLKQERKMLSNLQQLKEVGERVNYLLAEGEVNASQLISQVIVEVSKIADISDELKEAQQELEEILDRLEGARLSLLSVSDSLEYSEERLSEIEERLDLIYKLKNKYGNSIEEILEFQERVQEELATLESKIFYKEDLEKELQNIQKELQELAKEISNKRQKAAKILAEKISNHLVALGFEYPRFSVNLKSKDNFGPFGIDEVEFLFSANPDTPLKPLKDIASGGELSRVILATKAVISDKEDVGTIVFDEVDTGIGGLTAKSVGKMLRNLGKAKQVIAITHFPQVAAYAHHHIKVEKTLKGKKTFVKVQAINEKEKEIELEKMAGFLVKSFERGIDGKD</sequence>
<dbReference type="NCBIfam" id="TIGR00634">
    <property type="entry name" value="recN"/>
    <property type="match status" value="1"/>
</dbReference>
<evidence type="ECO:0000313" key="12">
    <source>
        <dbReference type="EMBL" id="BAT71808.1"/>
    </source>
</evidence>
<protein>
    <recommendedName>
        <fullName evidence="3 9">DNA repair protein RecN</fullName>
    </recommendedName>
    <alternativeName>
        <fullName evidence="8 9">Recombination protein N</fullName>
    </alternativeName>
</protein>
<dbReference type="InterPro" id="IPR004604">
    <property type="entry name" value="DNA_recomb/repair_RecN"/>
</dbReference>
<dbReference type="SUPFAM" id="SSF52540">
    <property type="entry name" value="P-loop containing nucleoside triphosphate hydrolases"/>
    <property type="match status" value="2"/>
</dbReference>
<evidence type="ECO:0000256" key="6">
    <source>
        <dbReference type="ARBA" id="ARBA00022840"/>
    </source>
</evidence>
<dbReference type="STRING" id="1298851.TST_1014"/>
<keyword evidence="5 9" id="KW-0227">DNA damage</keyword>
<dbReference type="KEGG" id="ttk:TST_1014"/>
<evidence type="ECO:0000256" key="5">
    <source>
        <dbReference type="ARBA" id="ARBA00022763"/>
    </source>
</evidence>
<dbReference type="OrthoDB" id="9806954at2"/>
<feature type="coiled-coil region" evidence="10">
    <location>
        <begin position="316"/>
        <end position="374"/>
    </location>
</feature>
<keyword evidence="4" id="KW-0547">Nucleotide-binding</keyword>
<evidence type="ECO:0000256" key="10">
    <source>
        <dbReference type="SAM" id="Coils"/>
    </source>
</evidence>
<dbReference type="Pfam" id="PF02463">
    <property type="entry name" value="SMC_N"/>
    <property type="match status" value="1"/>
</dbReference>
<dbReference type="Gene3D" id="3.40.50.300">
    <property type="entry name" value="P-loop containing nucleotide triphosphate hydrolases"/>
    <property type="match status" value="2"/>
</dbReference>
<accession>A0A0S3QU12</accession>
<dbReference type="PATRIC" id="fig|1298851.3.peg.1057"/>
<gene>
    <name evidence="12" type="primary">recN</name>
    <name evidence="12" type="ORF">TST_1014</name>
</gene>
<keyword evidence="7 9" id="KW-0234">DNA repair</keyword>